<evidence type="ECO:0000259" key="3">
    <source>
        <dbReference type="Pfam" id="PF25231"/>
    </source>
</evidence>
<feature type="domain" description="DUF7847" evidence="3">
    <location>
        <begin position="98"/>
        <end position="384"/>
    </location>
</feature>
<feature type="transmembrane region" description="Helical" evidence="2">
    <location>
        <begin position="112"/>
        <end position="136"/>
    </location>
</feature>
<name>A0A7T7S1J5_9ACTO</name>
<evidence type="ECO:0000313" key="4">
    <source>
        <dbReference type="EMBL" id="QQM66976.1"/>
    </source>
</evidence>
<gene>
    <name evidence="4" type="ORF">JG540_07960</name>
</gene>
<evidence type="ECO:0000313" key="5">
    <source>
        <dbReference type="Proteomes" id="UP000595895"/>
    </source>
</evidence>
<keyword evidence="2" id="KW-0472">Membrane</keyword>
<feature type="compositionally biased region" description="Basic and acidic residues" evidence="1">
    <location>
        <begin position="11"/>
        <end position="20"/>
    </location>
</feature>
<dbReference type="KEGG" id="awe:JG540_07960"/>
<dbReference type="InterPro" id="IPR057169">
    <property type="entry name" value="DUF7847"/>
</dbReference>
<feature type="transmembrane region" description="Helical" evidence="2">
    <location>
        <begin position="213"/>
        <end position="245"/>
    </location>
</feature>
<dbReference type="Proteomes" id="UP000595895">
    <property type="component" value="Chromosome"/>
</dbReference>
<evidence type="ECO:0000256" key="1">
    <source>
        <dbReference type="SAM" id="MobiDB-lite"/>
    </source>
</evidence>
<keyword evidence="2" id="KW-0812">Transmembrane</keyword>
<protein>
    <recommendedName>
        <fullName evidence="3">DUF7847 domain-containing protein</fullName>
    </recommendedName>
</protein>
<feature type="transmembrane region" description="Helical" evidence="2">
    <location>
        <begin position="257"/>
        <end position="281"/>
    </location>
</feature>
<dbReference type="Pfam" id="PF25231">
    <property type="entry name" value="DUF7847"/>
    <property type="match status" value="1"/>
</dbReference>
<sequence>MSTYPASVPGPEERSADKHVWQPPAPDASLPRPEEAPQQPRFGSYGEAPMGSATPFGASAPPAWQAAPDGAPTPLNHTFGAVPKPGIIPLRPLFFGEILEGSFQALRVNPRAMFVPSLIVMAVTGGISSLFTFFLLRSLDLEPLFNPDPNAAPPTDMGLSTSLALQSGSLLGALVNLFAVAVLSGLLIIAVSRSVLGRIADLGETWARTKRRIWALIGQTLLIQLLSSLAIIACAALVFPVFIAFSRSTEDFNEISFGWLAVLIAAILIVLAATAAVALFLQTRLLVAPAALVLEDIGVIASIKRSWSLTRGYFWRVLGISLTVTIMISVVSGLLGGVIGTLQGISFVLASSAIPVTSMIATFITSLVTGLILPFQAAANALIYIDLRMRKEALDVELLKSAT</sequence>
<keyword evidence="5" id="KW-1185">Reference proteome</keyword>
<dbReference type="AlphaFoldDB" id="A0A7T7S1J5"/>
<accession>A0A7T7S1J5</accession>
<feature type="region of interest" description="Disordered" evidence="1">
    <location>
        <begin position="1"/>
        <end position="78"/>
    </location>
</feature>
<proteinExistence type="predicted"/>
<dbReference type="EMBL" id="CP066802">
    <property type="protein sequence ID" value="QQM66976.1"/>
    <property type="molecule type" value="Genomic_DNA"/>
</dbReference>
<dbReference type="RefSeq" id="WP_200275180.1">
    <property type="nucleotide sequence ID" value="NZ_CP066802.1"/>
</dbReference>
<evidence type="ECO:0000256" key="2">
    <source>
        <dbReference type="SAM" id="Phobius"/>
    </source>
</evidence>
<feature type="transmembrane region" description="Helical" evidence="2">
    <location>
        <begin position="170"/>
        <end position="192"/>
    </location>
</feature>
<feature type="transmembrane region" description="Helical" evidence="2">
    <location>
        <begin position="313"/>
        <end position="339"/>
    </location>
</feature>
<feature type="transmembrane region" description="Helical" evidence="2">
    <location>
        <begin position="359"/>
        <end position="385"/>
    </location>
</feature>
<organism evidence="4 5">
    <name type="scientific">Actinomyces weissii</name>
    <dbReference type="NCBI Taxonomy" id="675090"/>
    <lineage>
        <taxon>Bacteria</taxon>
        <taxon>Bacillati</taxon>
        <taxon>Actinomycetota</taxon>
        <taxon>Actinomycetes</taxon>
        <taxon>Actinomycetales</taxon>
        <taxon>Actinomycetaceae</taxon>
        <taxon>Actinomyces</taxon>
    </lineage>
</organism>
<reference evidence="4 5" key="1">
    <citation type="submission" date="2020-12" db="EMBL/GenBank/DDBJ databases">
        <authorList>
            <person name="Zhou J."/>
        </authorList>
    </citation>
    <scope>NUCLEOTIDE SEQUENCE [LARGE SCALE GENOMIC DNA]</scope>
    <source>
        <strain evidence="4 5">CCUG 61299</strain>
    </source>
</reference>
<keyword evidence="2" id="KW-1133">Transmembrane helix</keyword>